<dbReference type="InterPro" id="IPR006016">
    <property type="entry name" value="UspA"/>
</dbReference>
<dbReference type="InterPro" id="IPR014729">
    <property type="entry name" value="Rossmann-like_a/b/a_fold"/>
</dbReference>
<dbReference type="OrthoDB" id="9778595at2"/>
<dbReference type="STRING" id="515897.SAMN05421849_2573"/>
<proteinExistence type="predicted"/>
<name>A0A1R3X844_9RHOB</name>
<feature type="domain" description="UspA" evidence="1">
    <location>
        <begin position="25"/>
        <end position="163"/>
    </location>
</feature>
<dbReference type="RefSeq" id="WP_159438986.1">
    <property type="nucleotide sequence ID" value="NZ_FTPS01000004.1"/>
</dbReference>
<sequence>MLRLLIRNRSTGGGRAVPATGHLPHVLIASEGRAVSDRVISRAADLLPGGKGRVTVLTVARLWGTSFGLPNPGLRPSKREMDEQKEIMTSALDRLEALGIEADGHIVTTRHPAKSIRRKLHKGDFDAIVMGADPRRPWFMRGFMWSQEPWRVKATMPVPVHLVCPDGSGPVPAPRRSLAAAG</sequence>
<keyword evidence="3" id="KW-1185">Reference proteome</keyword>
<gene>
    <name evidence="2" type="ORF">SAMN05421849_2573</name>
</gene>
<dbReference type="Gene3D" id="3.40.50.620">
    <property type="entry name" value="HUPs"/>
    <property type="match status" value="1"/>
</dbReference>
<protein>
    <submittedName>
        <fullName evidence="2">Nucleotide-binding universal stress protein, UspA family</fullName>
    </submittedName>
</protein>
<evidence type="ECO:0000313" key="2">
    <source>
        <dbReference type="EMBL" id="SIT87108.1"/>
    </source>
</evidence>
<dbReference type="Proteomes" id="UP000192455">
    <property type="component" value="Unassembled WGS sequence"/>
</dbReference>
<organism evidence="2 3">
    <name type="scientific">Pontibaca methylaminivorans</name>
    <dbReference type="NCBI Taxonomy" id="515897"/>
    <lineage>
        <taxon>Bacteria</taxon>
        <taxon>Pseudomonadati</taxon>
        <taxon>Pseudomonadota</taxon>
        <taxon>Alphaproteobacteria</taxon>
        <taxon>Rhodobacterales</taxon>
        <taxon>Roseobacteraceae</taxon>
        <taxon>Pontibaca</taxon>
    </lineage>
</organism>
<reference evidence="2 3" key="1">
    <citation type="submission" date="2017-01" db="EMBL/GenBank/DDBJ databases">
        <authorList>
            <person name="Mah S.A."/>
            <person name="Swanson W.J."/>
            <person name="Moy G.W."/>
            <person name="Vacquier V.D."/>
        </authorList>
    </citation>
    <scope>NUCLEOTIDE SEQUENCE [LARGE SCALE GENOMIC DNA]</scope>
    <source>
        <strain evidence="2 3">DSM 21219</strain>
    </source>
</reference>
<dbReference type="Pfam" id="PF00582">
    <property type="entry name" value="Usp"/>
    <property type="match status" value="1"/>
</dbReference>
<dbReference type="SUPFAM" id="SSF52402">
    <property type="entry name" value="Adenine nucleotide alpha hydrolases-like"/>
    <property type="match status" value="1"/>
</dbReference>
<evidence type="ECO:0000313" key="3">
    <source>
        <dbReference type="Proteomes" id="UP000192455"/>
    </source>
</evidence>
<evidence type="ECO:0000259" key="1">
    <source>
        <dbReference type="Pfam" id="PF00582"/>
    </source>
</evidence>
<dbReference type="CDD" id="cd00293">
    <property type="entry name" value="USP-like"/>
    <property type="match status" value="1"/>
</dbReference>
<accession>A0A1R3X844</accession>
<dbReference type="AlphaFoldDB" id="A0A1R3X844"/>
<dbReference type="EMBL" id="FTPS01000004">
    <property type="protein sequence ID" value="SIT87108.1"/>
    <property type="molecule type" value="Genomic_DNA"/>
</dbReference>